<dbReference type="RefSeq" id="WP_174702408.1">
    <property type="nucleotide sequence ID" value="NZ_JABURA010000001.1"/>
</dbReference>
<dbReference type="Proteomes" id="UP000728647">
    <property type="component" value="Unassembled WGS sequence"/>
</dbReference>
<comment type="caution">
    <text evidence="2">The sequence shown here is derived from an EMBL/GenBank/DDBJ whole genome shotgun (WGS) entry which is preliminary data.</text>
</comment>
<feature type="region of interest" description="Disordered" evidence="1">
    <location>
        <begin position="1"/>
        <end position="27"/>
    </location>
</feature>
<evidence type="ECO:0000313" key="2">
    <source>
        <dbReference type="EMBL" id="NUB92238.1"/>
    </source>
</evidence>
<feature type="compositionally biased region" description="Acidic residues" evidence="1">
    <location>
        <begin position="7"/>
        <end position="22"/>
    </location>
</feature>
<evidence type="ECO:0000256" key="1">
    <source>
        <dbReference type="SAM" id="MobiDB-lite"/>
    </source>
</evidence>
<dbReference type="OrthoDB" id="301999at2157"/>
<evidence type="ECO:0000313" key="3">
    <source>
        <dbReference type="Proteomes" id="UP000728647"/>
    </source>
</evidence>
<dbReference type="AlphaFoldDB" id="A0A8J8GN62"/>
<organism evidence="2 3">
    <name type="scientific">Haloterrigena gelatinilytica</name>
    <dbReference type="NCBI Taxonomy" id="2741724"/>
    <lineage>
        <taxon>Archaea</taxon>
        <taxon>Methanobacteriati</taxon>
        <taxon>Methanobacteriota</taxon>
        <taxon>Stenosarchaea group</taxon>
        <taxon>Halobacteria</taxon>
        <taxon>Halobacteriales</taxon>
        <taxon>Natrialbaceae</taxon>
        <taxon>Haloterrigena</taxon>
    </lineage>
</organism>
<dbReference type="EMBL" id="JABURA010000001">
    <property type="protein sequence ID" value="NUB92238.1"/>
    <property type="molecule type" value="Genomic_DNA"/>
</dbReference>
<reference evidence="2" key="1">
    <citation type="submission" date="2020-06" db="EMBL/GenBank/DDBJ databases">
        <title>Haloterrigena sp. nov., an extremely halophilic archaeon isolated from a saline sediment.</title>
        <authorList>
            <person name="Liu B.-B."/>
        </authorList>
    </citation>
    <scope>NUCLEOTIDE SEQUENCE</scope>
    <source>
        <strain evidence="2">SYSU A121-1</strain>
    </source>
</reference>
<protein>
    <submittedName>
        <fullName evidence="2">Uncharacterized protein</fullName>
    </submittedName>
</protein>
<proteinExistence type="predicted"/>
<name>A0A8J8GN62_9EURY</name>
<gene>
    <name evidence="2" type="ORF">HT576_14560</name>
</gene>
<sequence>MMVGTDPDSEPEPNGDSDPEPETDGRGETELARLTQWLRQRPNSIELWELVVTDERLVWCFVGESYRSMLLRADMGHRDRALVDDSRLEELLGLDEANFAVPLERLESIRLTEGTRFRRARLEIEWDDRAGTRYDGSMTLVSTSDADPQRDRVAALGDEPRLEGVAVGVESPRWSLF</sequence>
<accession>A0A8J8GN62</accession>